<evidence type="ECO:0000256" key="11">
    <source>
        <dbReference type="SAM" id="Phobius"/>
    </source>
</evidence>
<feature type="transmembrane region" description="Helical" evidence="11">
    <location>
        <begin position="341"/>
        <end position="363"/>
    </location>
</feature>
<evidence type="ECO:0000313" key="14">
    <source>
        <dbReference type="Proteomes" id="UP001329430"/>
    </source>
</evidence>
<keyword evidence="6 11" id="KW-1133">Transmembrane helix</keyword>
<dbReference type="InterPro" id="IPR001708">
    <property type="entry name" value="YidC/ALB3/OXA1/COX18"/>
</dbReference>
<keyword evidence="7" id="KW-0496">Mitochondrion</keyword>
<dbReference type="NCBIfam" id="TIGR03592">
    <property type="entry name" value="yidC_oxa1_cterm"/>
    <property type="match status" value="1"/>
</dbReference>
<dbReference type="EMBL" id="JAVRBK010000006">
    <property type="protein sequence ID" value="KAK5642586.1"/>
    <property type="molecule type" value="Genomic_DNA"/>
</dbReference>
<evidence type="ECO:0000256" key="4">
    <source>
        <dbReference type="ARBA" id="ARBA00022792"/>
    </source>
</evidence>
<evidence type="ECO:0000256" key="10">
    <source>
        <dbReference type="SAM" id="MobiDB-lite"/>
    </source>
</evidence>
<dbReference type="InterPro" id="IPR028055">
    <property type="entry name" value="YidC/Oxa/ALB_C"/>
</dbReference>
<dbReference type="Proteomes" id="UP001329430">
    <property type="component" value="Chromosome 6"/>
</dbReference>
<accession>A0AAN7VCJ4</accession>
<dbReference type="AlphaFoldDB" id="A0AAN7VCJ4"/>
<dbReference type="PANTHER" id="PTHR12428:SF66">
    <property type="entry name" value="MITOCHONDRIAL INNER MEMBRANE PROTEIN OXA1L"/>
    <property type="match status" value="1"/>
</dbReference>
<feature type="region of interest" description="Disordered" evidence="10">
    <location>
        <begin position="441"/>
        <end position="462"/>
    </location>
</feature>
<dbReference type="PANTHER" id="PTHR12428">
    <property type="entry name" value="OXA1"/>
    <property type="match status" value="1"/>
</dbReference>
<dbReference type="GO" id="GO:0005743">
    <property type="term" value="C:mitochondrial inner membrane"/>
    <property type="evidence" value="ECO:0007669"/>
    <property type="project" value="UniProtKB-SubCell"/>
</dbReference>
<keyword evidence="5" id="KW-0809">Transit peptide</keyword>
<feature type="transmembrane region" description="Helical" evidence="11">
    <location>
        <begin position="258"/>
        <end position="283"/>
    </location>
</feature>
<feature type="transmembrane region" description="Helical" evidence="11">
    <location>
        <begin position="303"/>
        <end position="321"/>
    </location>
</feature>
<evidence type="ECO:0000256" key="6">
    <source>
        <dbReference type="ARBA" id="ARBA00022989"/>
    </source>
</evidence>
<dbReference type="CDD" id="cd20069">
    <property type="entry name" value="5TM_Oxa1-like"/>
    <property type="match status" value="1"/>
</dbReference>
<comment type="subcellular location">
    <subcellularLocation>
        <location evidence="9">Membrane</location>
        <topology evidence="9">Multi-pass membrane protein</topology>
    </subcellularLocation>
    <subcellularLocation>
        <location evidence="1">Mitochondrion inner membrane</location>
        <topology evidence="1">Multi-pass membrane protein</topology>
    </subcellularLocation>
</comment>
<gene>
    <name evidence="13" type="ORF">RI129_008753</name>
</gene>
<comment type="caution">
    <text evidence="13">The sequence shown here is derived from an EMBL/GenBank/DDBJ whole genome shotgun (WGS) entry which is preliminary data.</text>
</comment>
<evidence type="ECO:0000259" key="12">
    <source>
        <dbReference type="Pfam" id="PF02096"/>
    </source>
</evidence>
<name>A0AAN7VCJ4_9COLE</name>
<evidence type="ECO:0000256" key="2">
    <source>
        <dbReference type="ARBA" id="ARBA00009877"/>
    </source>
</evidence>
<evidence type="ECO:0000256" key="1">
    <source>
        <dbReference type="ARBA" id="ARBA00004448"/>
    </source>
</evidence>
<organism evidence="13 14">
    <name type="scientific">Pyrocoelia pectoralis</name>
    <dbReference type="NCBI Taxonomy" id="417401"/>
    <lineage>
        <taxon>Eukaryota</taxon>
        <taxon>Metazoa</taxon>
        <taxon>Ecdysozoa</taxon>
        <taxon>Arthropoda</taxon>
        <taxon>Hexapoda</taxon>
        <taxon>Insecta</taxon>
        <taxon>Pterygota</taxon>
        <taxon>Neoptera</taxon>
        <taxon>Endopterygota</taxon>
        <taxon>Coleoptera</taxon>
        <taxon>Polyphaga</taxon>
        <taxon>Elateriformia</taxon>
        <taxon>Elateroidea</taxon>
        <taxon>Lampyridae</taxon>
        <taxon>Lampyrinae</taxon>
        <taxon>Pyrocoelia</taxon>
    </lineage>
</organism>
<dbReference type="GO" id="GO:0032977">
    <property type="term" value="F:membrane insertase activity"/>
    <property type="evidence" value="ECO:0007669"/>
    <property type="project" value="InterPro"/>
</dbReference>
<keyword evidence="4" id="KW-0999">Mitochondrion inner membrane</keyword>
<keyword evidence="8 11" id="KW-0472">Membrane</keyword>
<keyword evidence="3 9" id="KW-0812">Transmembrane</keyword>
<feature type="transmembrane region" description="Helical" evidence="11">
    <location>
        <begin position="179"/>
        <end position="202"/>
    </location>
</feature>
<protein>
    <recommendedName>
        <fullName evidence="12">Membrane insertase YidC/Oxa/ALB C-terminal domain-containing protein</fullName>
    </recommendedName>
</protein>
<evidence type="ECO:0000313" key="13">
    <source>
        <dbReference type="EMBL" id="KAK5642586.1"/>
    </source>
</evidence>
<evidence type="ECO:0000256" key="8">
    <source>
        <dbReference type="ARBA" id="ARBA00023136"/>
    </source>
</evidence>
<evidence type="ECO:0000256" key="9">
    <source>
        <dbReference type="RuleBase" id="RU003945"/>
    </source>
</evidence>
<comment type="similarity">
    <text evidence="2 9">Belongs to the OXA1/ALB3/YidC family.</text>
</comment>
<reference evidence="13 14" key="1">
    <citation type="journal article" date="2024" name="Insects">
        <title>An Improved Chromosome-Level Genome Assembly of the Firefly Pyrocoelia pectoralis.</title>
        <authorList>
            <person name="Fu X."/>
            <person name="Meyer-Rochow V.B."/>
            <person name="Ballantyne L."/>
            <person name="Zhu X."/>
        </authorList>
    </citation>
    <scope>NUCLEOTIDE SEQUENCE [LARGE SCALE GENOMIC DNA]</scope>
    <source>
        <strain evidence="13">XCY_ONT2</strain>
    </source>
</reference>
<feature type="domain" description="Membrane insertase YidC/Oxa/ALB C-terminal" evidence="12">
    <location>
        <begin position="181"/>
        <end position="372"/>
    </location>
</feature>
<evidence type="ECO:0000256" key="5">
    <source>
        <dbReference type="ARBA" id="ARBA00022946"/>
    </source>
</evidence>
<keyword evidence="14" id="KW-1185">Reference proteome</keyword>
<evidence type="ECO:0000256" key="3">
    <source>
        <dbReference type="ARBA" id="ARBA00022692"/>
    </source>
</evidence>
<sequence>MFRKTLLGHYKFCCKNLQSLKNRVIVEGTIKRQQLEPQNYKYLSQLKLQATSIVNKLNVTICSNTVASPTEQQQFKKQNKPKFFRNISQKYNTFIFSSAGLTLVPNELPNIKPSMDSTQYVIEPIPEPPPVLQADELSEAASQLNALGEPTLESLGLGGWLPVGIIQNSLEFLHVSLNLPWWGAIAIGTVIVRLLMFPLVIITQRNAARMNNYLPQMQAIQLKMSEARQSGNQIESSRYAQELVLFMREKNLNPLKNMLVPLAQMPVFVSFFVGLRSMATLPVDSLRVGGMYWFTDLTVPDQFYILPIITSLTLWTTIELGTDAGKLSSQNLQTMKYVLRALPIVIFPFTINFPGAILCYWTASNFVSLVQVGFLRIPAVRDYFKIEALLKHNPQNLPIKNKGFAEGLKDSWTNAKITRQLEDRRHFDEIQFKRAGRGPIEKTYKYDPTKQNNPNAVSAKKL</sequence>
<dbReference type="Pfam" id="PF02096">
    <property type="entry name" value="60KD_IMP"/>
    <property type="match status" value="1"/>
</dbReference>
<dbReference type="GO" id="GO:0032979">
    <property type="term" value="P:protein insertion into mitochondrial inner membrane from matrix"/>
    <property type="evidence" value="ECO:0007669"/>
    <property type="project" value="TreeGrafter"/>
</dbReference>
<evidence type="ECO:0000256" key="7">
    <source>
        <dbReference type="ARBA" id="ARBA00023128"/>
    </source>
</evidence>
<proteinExistence type="inferred from homology"/>